<dbReference type="OrthoDB" id="9811084at2"/>
<feature type="DNA-binding region" description="H-T-H motif" evidence="4">
    <location>
        <begin position="31"/>
        <end position="50"/>
    </location>
</feature>
<evidence type="ECO:0000256" key="3">
    <source>
        <dbReference type="ARBA" id="ARBA00023163"/>
    </source>
</evidence>
<dbReference type="InterPro" id="IPR011075">
    <property type="entry name" value="TetR_C"/>
</dbReference>
<gene>
    <name evidence="6" type="ORF">DFP90_10587</name>
</gene>
<protein>
    <submittedName>
        <fullName evidence="6">TetR family transcriptional regulator</fullName>
    </submittedName>
</protein>
<dbReference type="GO" id="GO:0003677">
    <property type="term" value="F:DNA binding"/>
    <property type="evidence" value="ECO:0007669"/>
    <property type="project" value="UniProtKB-UniRule"/>
</dbReference>
<dbReference type="AlphaFoldDB" id="A0A3D9HLE5"/>
<evidence type="ECO:0000256" key="4">
    <source>
        <dbReference type="PROSITE-ProRule" id="PRU00335"/>
    </source>
</evidence>
<dbReference type="RefSeq" id="WP_115936972.1">
    <property type="nucleotide sequence ID" value="NZ_QRDW01000005.1"/>
</dbReference>
<reference evidence="6 7" key="1">
    <citation type="submission" date="2018-07" db="EMBL/GenBank/DDBJ databases">
        <title>Genomic Encyclopedia of Type Strains, Phase III (KMG-III): the genomes of soil and plant-associated and newly described type strains.</title>
        <authorList>
            <person name="Whitman W."/>
        </authorList>
    </citation>
    <scope>NUCLEOTIDE SEQUENCE [LARGE SCALE GENOMIC DNA]</scope>
    <source>
        <strain evidence="6 7">CECT 8488</strain>
    </source>
</reference>
<keyword evidence="1" id="KW-0805">Transcription regulation</keyword>
<dbReference type="PANTHER" id="PTHR47506">
    <property type="entry name" value="TRANSCRIPTIONAL REGULATORY PROTEIN"/>
    <property type="match status" value="1"/>
</dbReference>
<proteinExistence type="predicted"/>
<dbReference type="InterPro" id="IPR036271">
    <property type="entry name" value="Tet_transcr_reg_TetR-rel_C_sf"/>
</dbReference>
<dbReference type="PANTHER" id="PTHR47506:SF6">
    <property type="entry name" value="HTH-TYPE TRANSCRIPTIONAL REPRESSOR NEMR"/>
    <property type="match status" value="1"/>
</dbReference>
<keyword evidence="7" id="KW-1185">Reference proteome</keyword>
<dbReference type="SUPFAM" id="SSF46689">
    <property type="entry name" value="Homeodomain-like"/>
    <property type="match status" value="1"/>
</dbReference>
<comment type="caution">
    <text evidence="6">The sequence shown here is derived from an EMBL/GenBank/DDBJ whole genome shotgun (WGS) entry which is preliminary data.</text>
</comment>
<dbReference type="SUPFAM" id="SSF48498">
    <property type="entry name" value="Tetracyclin repressor-like, C-terminal domain"/>
    <property type="match status" value="1"/>
</dbReference>
<keyword evidence="2 4" id="KW-0238">DNA-binding</keyword>
<dbReference type="Pfam" id="PF16925">
    <property type="entry name" value="TetR_C_13"/>
    <property type="match status" value="1"/>
</dbReference>
<evidence type="ECO:0000313" key="6">
    <source>
        <dbReference type="EMBL" id="RED49716.1"/>
    </source>
</evidence>
<dbReference type="EMBL" id="QRDW01000005">
    <property type="protein sequence ID" value="RED49716.1"/>
    <property type="molecule type" value="Genomic_DNA"/>
</dbReference>
<dbReference type="InterPro" id="IPR001647">
    <property type="entry name" value="HTH_TetR"/>
</dbReference>
<evidence type="ECO:0000259" key="5">
    <source>
        <dbReference type="PROSITE" id="PS50977"/>
    </source>
</evidence>
<feature type="domain" description="HTH tetR-type" evidence="5">
    <location>
        <begin position="8"/>
        <end position="68"/>
    </location>
</feature>
<accession>A0A3D9HLE5</accession>
<evidence type="ECO:0000256" key="1">
    <source>
        <dbReference type="ARBA" id="ARBA00023015"/>
    </source>
</evidence>
<dbReference type="Pfam" id="PF00440">
    <property type="entry name" value="TetR_N"/>
    <property type="match status" value="1"/>
</dbReference>
<evidence type="ECO:0000313" key="7">
    <source>
        <dbReference type="Proteomes" id="UP000256845"/>
    </source>
</evidence>
<keyword evidence="3" id="KW-0804">Transcription</keyword>
<evidence type="ECO:0000256" key="2">
    <source>
        <dbReference type="ARBA" id="ARBA00023125"/>
    </source>
</evidence>
<dbReference type="Gene3D" id="1.10.357.10">
    <property type="entry name" value="Tetracycline Repressor, domain 2"/>
    <property type="match status" value="1"/>
</dbReference>
<dbReference type="Proteomes" id="UP000256845">
    <property type="component" value="Unassembled WGS sequence"/>
</dbReference>
<dbReference type="InterPro" id="IPR009057">
    <property type="entry name" value="Homeodomain-like_sf"/>
</dbReference>
<name>A0A3D9HLE5_9PROT</name>
<organism evidence="6 7">
    <name type="scientific">Aestuariispira insulae</name>
    <dbReference type="NCBI Taxonomy" id="1461337"/>
    <lineage>
        <taxon>Bacteria</taxon>
        <taxon>Pseudomonadati</taxon>
        <taxon>Pseudomonadota</taxon>
        <taxon>Alphaproteobacteria</taxon>
        <taxon>Rhodospirillales</taxon>
        <taxon>Kiloniellaceae</taxon>
        <taxon>Aestuariispira</taxon>
    </lineage>
</organism>
<sequence>MARPRRSEQTRAALIEEGIAQLSAQGYHGTGIKQILDAVQVPKGSFYNYFESKEAYVAEILDHYGAKILEGLDRQIADSTAGPLVTLREILECQLAKYESQSCAQGCLVGILAAEIGSTSSLCQMAMQHTAGGWEKRMAGLLQAAQDAGQVRQDLTADQLAKLIWSSWEGALMRMRMDGNADHAKEIIELMFGSILMER</sequence>
<dbReference type="PROSITE" id="PS50977">
    <property type="entry name" value="HTH_TETR_2"/>
    <property type="match status" value="1"/>
</dbReference>